<evidence type="ECO:0000313" key="1">
    <source>
        <dbReference type="EMBL" id="CTP82328.1"/>
    </source>
</evidence>
<dbReference type="Gene3D" id="3.30.1460.10">
    <property type="match status" value="1"/>
</dbReference>
<dbReference type="InterPro" id="IPR010261">
    <property type="entry name" value="Tir_chaperone"/>
</dbReference>
<dbReference type="RefSeq" id="WP_231108318.1">
    <property type="nucleotide sequence ID" value="NZ_CXOI01000004.1"/>
</dbReference>
<dbReference type="Pfam" id="PF05932">
    <property type="entry name" value="CesT"/>
    <property type="match status" value="1"/>
</dbReference>
<keyword evidence="2" id="KW-1185">Reference proteome</keyword>
<dbReference type="EMBL" id="CXOI01000004">
    <property type="protein sequence ID" value="CTP82328.1"/>
    <property type="molecule type" value="Genomic_DNA"/>
</dbReference>
<reference evidence="2" key="1">
    <citation type="submission" date="2015-07" db="EMBL/GenBank/DDBJ databases">
        <authorList>
            <person name="Wibberg D."/>
        </authorList>
    </citation>
    <scope>NUCLEOTIDE SEQUENCE [LARGE SCALE GENOMIC DNA]</scope>
</reference>
<dbReference type="GO" id="GO:0030254">
    <property type="term" value="P:protein secretion by the type III secretion system"/>
    <property type="evidence" value="ECO:0007669"/>
    <property type="project" value="InterPro"/>
</dbReference>
<protein>
    <submittedName>
        <fullName evidence="1">Uncharacterized protein</fullName>
    </submittedName>
</protein>
<dbReference type="Proteomes" id="UP000046187">
    <property type="component" value="Unassembled WGS sequence"/>
</dbReference>
<dbReference type="SUPFAM" id="SSF69635">
    <property type="entry name" value="Type III secretory system chaperone-like"/>
    <property type="match status" value="1"/>
</dbReference>
<accession>A0A0K2ZBT0</accession>
<name>A0A0K2ZBT0_9XANT</name>
<gene>
    <name evidence="1" type="ORF">XTALMG727_0164</name>
</gene>
<proteinExistence type="predicted"/>
<sequence>MSQPVFSRLIDDLCGALGMVPANVAGTHFSFENDGFQVTLRYPDEASLAEPDAAMYLLIGFGVMPPGRTLQVFRLMLEANLSVYAQDQAQLGLEPASGEVVLIARVGLDADISGDWLADLVNHYIQHGRYWRDTIFACTDEMYSALCTGEYLWIRA</sequence>
<evidence type="ECO:0000313" key="2">
    <source>
        <dbReference type="Proteomes" id="UP000046187"/>
    </source>
</evidence>
<organism evidence="1 2">
    <name type="scientific">Xanthomonas graminis pv. arrhenatheri LMG 727</name>
    <dbReference type="NCBI Taxonomy" id="1195923"/>
    <lineage>
        <taxon>Bacteria</taxon>
        <taxon>Pseudomonadati</taxon>
        <taxon>Pseudomonadota</taxon>
        <taxon>Gammaproteobacteria</taxon>
        <taxon>Lysobacterales</taxon>
        <taxon>Lysobacteraceae</taxon>
        <taxon>Xanthomonas</taxon>
        <taxon>Xanthomonas translucens group</taxon>
        <taxon>Xanthomonas graminis</taxon>
    </lineage>
</organism>
<dbReference type="AlphaFoldDB" id="A0A0K2ZBT0"/>